<protein>
    <recommendedName>
        <fullName evidence="3">BrnT family toxin</fullName>
    </recommendedName>
</protein>
<sequence>MYIQCILEVIILVIKIHGFEWDEHNIWKPLRHGVEIDEVESVFYNRPIKFLNTRSNRQIALGRTDEGRFLAVVFQIKSNGTIRPITARDMTSTERDYFKKRR</sequence>
<name>R4KKE0_9FIRM</name>
<evidence type="ECO:0000313" key="1">
    <source>
        <dbReference type="EMBL" id="AGL00096.1"/>
    </source>
</evidence>
<evidence type="ECO:0008006" key="3">
    <source>
        <dbReference type="Google" id="ProtNLM"/>
    </source>
</evidence>
<dbReference type="EMBL" id="CP003273">
    <property type="protein sequence ID" value="AGL00096.1"/>
    <property type="molecule type" value="Genomic_DNA"/>
</dbReference>
<proteinExistence type="predicted"/>
<evidence type="ECO:0000313" key="2">
    <source>
        <dbReference type="Proteomes" id="UP000013520"/>
    </source>
</evidence>
<accession>R4KKE0</accession>
<dbReference type="InterPro" id="IPR038573">
    <property type="entry name" value="BrnT_sf"/>
</dbReference>
<dbReference type="KEGG" id="dgi:Desgi_0529"/>
<dbReference type="Gene3D" id="3.10.450.530">
    <property type="entry name" value="Ribonuclease toxin, BrnT, of type II toxin-antitoxin system"/>
    <property type="match status" value="1"/>
</dbReference>
<keyword evidence="2" id="KW-1185">Reference proteome</keyword>
<dbReference type="HOGENOM" id="CLU_149290_3_1_9"/>
<dbReference type="Proteomes" id="UP000013520">
    <property type="component" value="Chromosome"/>
</dbReference>
<dbReference type="STRING" id="767817.Desgi_0529"/>
<dbReference type="RefSeq" id="WP_006523444.1">
    <property type="nucleotide sequence ID" value="NC_021184.1"/>
</dbReference>
<dbReference type="AlphaFoldDB" id="R4KKE0"/>
<dbReference type="eggNOG" id="COG2929">
    <property type="taxonomic scope" value="Bacteria"/>
</dbReference>
<dbReference type="Pfam" id="PF04365">
    <property type="entry name" value="BrnT_toxin"/>
    <property type="match status" value="1"/>
</dbReference>
<reference evidence="1 2" key="1">
    <citation type="submission" date="2012-01" db="EMBL/GenBank/DDBJ databases">
        <title>Complete sequence of Desulfotomaculum gibsoniae DSM 7213.</title>
        <authorList>
            <consortium name="US DOE Joint Genome Institute"/>
            <person name="Lucas S."/>
            <person name="Han J."/>
            <person name="Lapidus A."/>
            <person name="Cheng J.-F."/>
            <person name="Goodwin L."/>
            <person name="Pitluck S."/>
            <person name="Peters L."/>
            <person name="Ovchinnikova G."/>
            <person name="Teshima H."/>
            <person name="Detter J.C."/>
            <person name="Han C."/>
            <person name="Tapia R."/>
            <person name="Land M."/>
            <person name="Hauser L."/>
            <person name="Kyrpides N."/>
            <person name="Ivanova N."/>
            <person name="Pagani I."/>
            <person name="Parshina S."/>
            <person name="Plugge C."/>
            <person name="Muyzer G."/>
            <person name="Kuever J."/>
            <person name="Ivanova A."/>
            <person name="Nazina T."/>
            <person name="Klenk H.-P."/>
            <person name="Brambilla E."/>
            <person name="Spring S."/>
            <person name="Stams A.F."/>
            <person name="Woyke T."/>
        </authorList>
    </citation>
    <scope>NUCLEOTIDE SEQUENCE [LARGE SCALE GENOMIC DNA]</scope>
    <source>
        <strain evidence="1 2">DSM 7213</strain>
    </source>
</reference>
<gene>
    <name evidence="1" type="ORF">Desgi_0529</name>
</gene>
<dbReference type="InterPro" id="IPR007460">
    <property type="entry name" value="BrnT_toxin"/>
</dbReference>
<organism evidence="1 2">
    <name type="scientific">Desulfoscipio gibsoniae DSM 7213</name>
    <dbReference type="NCBI Taxonomy" id="767817"/>
    <lineage>
        <taxon>Bacteria</taxon>
        <taxon>Bacillati</taxon>
        <taxon>Bacillota</taxon>
        <taxon>Clostridia</taxon>
        <taxon>Eubacteriales</taxon>
        <taxon>Desulfallaceae</taxon>
        <taxon>Desulfoscipio</taxon>
    </lineage>
</organism>